<evidence type="ECO:0000313" key="2">
    <source>
        <dbReference type="EMBL" id="APG25909.1"/>
    </source>
</evidence>
<dbReference type="Pfam" id="PF13480">
    <property type="entry name" value="Acetyltransf_6"/>
    <property type="match status" value="1"/>
</dbReference>
<name>A0A1L3GJ16_SYNAC</name>
<accession>A0A1L3GJ16</accession>
<dbReference type="STRING" id="29542.A6070_07535"/>
<dbReference type="Gene3D" id="3.40.630.30">
    <property type="match status" value="1"/>
</dbReference>
<feature type="domain" description="BioF2-like acetyltransferase" evidence="1">
    <location>
        <begin position="164"/>
        <end position="290"/>
    </location>
</feature>
<dbReference type="KEGG" id="pace:A6070_07535"/>
<reference evidence="2 3" key="1">
    <citation type="journal article" date="2017" name="Genome Announc.">
        <title>Complete Genome Sequences of Two Acetylene-Fermenting Pelobacter acetylenicus Strains.</title>
        <authorList>
            <person name="Sutton J.M."/>
            <person name="Baesman S.M."/>
            <person name="Fierst J.L."/>
            <person name="Poret-Peterson A.T."/>
            <person name="Oremland R.S."/>
            <person name="Dunlap D.S."/>
            <person name="Akob D.M."/>
        </authorList>
    </citation>
    <scope>NUCLEOTIDE SEQUENCE [LARGE SCALE GENOMIC DNA]</scope>
    <source>
        <strain evidence="2 3">DSM 3247</strain>
    </source>
</reference>
<gene>
    <name evidence="2" type="ORF">A7E75_13500</name>
</gene>
<protein>
    <recommendedName>
        <fullName evidence="1">BioF2-like acetyltransferase domain-containing protein</fullName>
    </recommendedName>
</protein>
<dbReference type="AlphaFoldDB" id="A0A1L3GJ16"/>
<keyword evidence="3" id="KW-1185">Reference proteome</keyword>
<dbReference type="SUPFAM" id="SSF55729">
    <property type="entry name" value="Acyl-CoA N-acyltransferases (Nat)"/>
    <property type="match status" value="1"/>
</dbReference>
<proteinExistence type="predicted"/>
<dbReference type="InterPro" id="IPR016181">
    <property type="entry name" value="Acyl_CoA_acyltransferase"/>
</dbReference>
<organism evidence="2 3">
    <name type="scientific">Syntrophotalea acetylenica</name>
    <name type="common">Pelobacter acetylenicus</name>
    <dbReference type="NCBI Taxonomy" id="29542"/>
    <lineage>
        <taxon>Bacteria</taxon>
        <taxon>Pseudomonadati</taxon>
        <taxon>Thermodesulfobacteriota</taxon>
        <taxon>Desulfuromonadia</taxon>
        <taxon>Desulfuromonadales</taxon>
        <taxon>Syntrophotaleaceae</taxon>
        <taxon>Syntrophotalea</taxon>
    </lineage>
</organism>
<dbReference type="Proteomes" id="UP000182264">
    <property type="component" value="Chromosome"/>
</dbReference>
<sequence length="353" mass="39753">MVVDAEFILPEDRRWRDFLTTASHDCYHLPEYVRFAAKHEGGSPGAYYVENNGMALLVPVLRQALPKDLGGTGMACDFISPYGYPGPIFSGGTDAPNARELFAGFLDIARSQGAVAIFLRIHPLLQDFLSTMADFGELVMHGRTVFGEMSGGRDDIWSGLSGNHWRNIKKLQKSGFVSVHNDFAWWEGFIGVYLETMRRVGATRQYFFSRDYFDDLRQALGNRLHLWSVHSPQGALAAASIFIETDGIVQFHLGGTAAEFSSFAPAKLLMYDVGNWANAQNARFFHLGGGVGGREDSLFSYKSGFFKNYSNFYTLRIIADEPKYRQLTTIWKNNTLDSHCDLHFFPIYRQELS</sequence>
<dbReference type="EMBL" id="CP015518">
    <property type="protein sequence ID" value="APG25909.1"/>
    <property type="molecule type" value="Genomic_DNA"/>
</dbReference>
<dbReference type="InterPro" id="IPR038740">
    <property type="entry name" value="BioF2-like_GNAT_dom"/>
</dbReference>
<evidence type="ECO:0000259" key="1">
    <source>
        <dbReference type="Pfam" id="PF13480"/>
    </source>
</evidence>
<evidence type="ECO:0000313" key="3">
    <source>
        <dbReference type="Proteomes" id="UP000182264"/>
    </source>
</evidence>